<reference evidence="3" key="1">
    <citation type="submission" date="2018-02" db="EMBL/GenBank/DDBJ databases">
        <authorList>
            <person name="Cohen D.B."/>
            <person name="Kent A.D."/>
        </authorList>
    </citation>
    <scope>NUCLEOTIDE SEQUENCE</scope>
</reference>
<feature type="region of interest" description="Disordered" evidence="1">
    <location>
        <begin position="202"/>
        <end position="258"/>
    </location>
</feature>
<dbReference type="PANTHER" id="PTHR47481">
    <property type="match status" value="1"/>
</dbReference>
<feature type="region of interest" description="Disordered" evidence="1">
    <location>
        <begin position="85"/>
        <end position="137"/>
    </location>
</feature>
<dbReference type="InterPro" id="IPR043502">
    <property type="entry name" value="DNA/RNA_pol_sf"/>
</dbReference>
<sequence>MFSSQSHCRVMQTRYHLATLKKGNMSIPDYFQKAKSYANLLASIGQSINDNDLITQILAGLPLDYNDLATVPDLEIPMANLAAKTFNPTPHGRQFQYSSNQSSNGSRGRGRNNSSCGRGNGGSSSSVANSNNSSSPSCQICFKPHHPPLIWYPDTGANNHLTTDLSHLNLNVDQYTGHDQVRIGNGQGQNSSQLISLPSLKNFTRTSTPSPQNSDSRPLLNTNPPTPPFLDSPPIPPLNTTSHSHHLPHVSTSPISTQCPTSPTYNIQLHSNDATNPHMSSNPIYPVSSNPPANNVNLQSHAHPMQTRSRDNIVQPKQFYPSIIRYPLPKAFLTVTSSLPPEPSCFTEASKSPEWRATMNTEFTALLKNFTWSLVQPKPNTNIVGCKWVFRIKCNATRTIESYIRTVLSLAVASNWDIRQLDVTNAFLHGVLLEDVYMTQPPGLVHPSYPHHVCHLCKALYGLKQAPRAWYSRLSTRLLDLGFKGCKSDTSLFIHRSGTELILFLIYMDDIIITGTNSISIAHLIKTLQGDFTLKDLRPFHFFLGVEYHKVDSSMYLSQCRYIIDLLRKTNLHEAKPVSSPMASSTVLNQYTGSSLSDLSSYCNVVGSLQYLSLTRPDISFAVNKVCQFMANPTEDHWSAPSLMLIGQVVRMIAIPPPATACILVAI</sequence>
<dbReference type="Pfam" id="PF07727">
    <property type="entry name" value="RVT_2"/>
    <property type="match status" value="1"/>
</dbReference>
<feature type="domain" description="Reverse transcriptase Ty1/copia-type" evidence="2">
    <location>
        <begin position="403"/>
        <end position="583"/>
    </location>
</feature>
<dbReference type="InterPro" id="IPR013103">
    <property type="entry name" value="RVT_2"/>
</dbReference>
<gene>
    <name evidence="3" type="ORF">FSB_LOCUS54336</name>
</gene>
<dbReference type="PANTHER" id="PTHR47481:SF10">
    <property type="entry name" value="COPIA-LIKE POLYPROTEIN_RETROTRANSPOSON"/>
    <property type="match status" value="1"/>
</dbReference>
<evidence type="ECO:0000256" key="1">
    <source>
        <dbReference type="SAM" id="MobiDB-lite"/>
    </source>
</evidence>
<feature type="compositionally biased region" description="Polar residues" evidence="1">
    <location>
        <begin position="202"/>
        <end position="216"/>
    </location>
</feature>
<dbReference type="EMBL" id="OIVN01006157">
    <property type="protein sequence ID" value="SPD26454.1"/>
    <property type="molecule type" value="Genomic_DNA"/>
</dbReference>
<protein>
    <recommendedName>
        <fullName evidence="2">Reverse transcriptase Ty1/copia-type domain-containing protein</fullName>
    </recommendedName>
</protein>
<feature type="compositionally biased region" description="Pro residues" evidence="1">
    <location>
        <begin position="224"/>
        <end position="237"/>
    </location>
</feature>
<dbReference type="SUPFAM" id="SSF56672">
    <property type="entry name" value="DNA/RNA polymerases"/>
    <property type="match status" value="1"/>
</dbReference>
<evidence type="ECO:0000313" key="3">
    <source>
        <dbReference type="EMBL" id="SPD26454.1"/>
    </source>
</evidence>
<feature type="compositionally biased region" description="Low complexity" evidence="1">
    <location>
        <begin position="98"/>
        <end position="137"/>
    </location>
</feature>
<evidence type="ECO:0000259" key="2">
    <source>
        <dbReference type="Pfam" id="PF07727"/>
    </source>
</evidence>
<name>A0A2N9IQ78_FAGSY</name>
<dbReference type="AlphaFoldDB" id="A0A2N9IQ78"/>
<proteinExistence type="predicted"/>
<organism evidence="3">
    <name type="scientific">Fagus sylvatica</name>
    <name type="common">Beechnut</name>
    <dbReference type="NCBI Taxonomy" id="28930"/>
    <lineage>
        <taxon>Eukaryota</taxon>
        <taxon>Viridiplantae</taxon>
        <taxon>Streptophyta</taxon>
        <taxon>Embryophyta</taxon>
        <taxon>Tracheophyta</taxon>
        <taxon>Spermatophyta</taxon>
        <taxon>Magnoliopsida</taxon>
        <taxon>eudicotyledons</taxon>
        <taxon>Gunneridae</taxon>
        <taxon>Pentapetalae</taxon>
        <taxon>rosids</taxon>
        <taxon>fabids</taxon>
        <taxon>Fagales</taxon>
        <taxon>Fagaceae</taxon>
        <taxon>Fagus</taxon>
    </lineage>
</organism>
<accession>A0A2N9IQ78</accession>